<comment type="caution">
    <text evidence="1">The sequence shown here is derived from an EMBL/GenBank/DDBJ whole genome shotgun (WGS) entry which is preliminary data.</text>
</comment>
<protein>
    <submittedName>
        <fullName evidence="1">Uncharacterized protein</fullName>
    </submittedName>
</protein>
<proteinExistence type="predicted"/>
<evidence type="ECO:0000313" key="2">
    <source>
        <dbReference type="Proteomes" id="UP000276282"/>
    </source>
</evidence>
<organism evidence="1 2">
    <name type="scientific">Gillisia mitskevichiae</name>
    <dbReference type="NCBI Taxonomy" id="270921"/>
    <lineage>
        <taxon>Bacteria</taxon>
        <taxon>Pseudomonadati</taxon>
        <taxon>Bacteroidota</taxon>
        <taxon>Flavobacteriia</taxon>
        <taxon>Flavobacteriales</taxon>
        <taxon>Flavobacteriaceae</taxon>
        <taxon>Gillisia</taxon>
    </lineage>
</organism>
<evidence type="ECO:0000313" key="1">
    <source>
        <dbReference type="EMBL" id="RKS56176.1"/>
    </source>
</evidence>
<dbReference type="RefSeq" id="WP_121344894.1">
    <property type="nucleotide sequence ID" value="NZ_RBLG01000001.1"/>
</dbReference>
<name>A0A495Q053_9FLAO</name>
<dbReference type="OrthoDB" id="9938190at2"/>
<dbReference type="AlphaFoldDB" id="A0A495Q053"/>
<dbReference type="Proteomes" id="UP000276282">
    <property type="component" value="Unassembled WGS sequence"/>
</dbReference>
<gene>
    <name evidence="1" type="ORF">BC962_1156</name>
</gene>
<accession>A0A495Q053</accession>
<keyword evidence="2" id="KW-1185">Reference proteome</keyword>
<dbReference type="EMBL" id="RBLG01000001">
    <property type="protein sequence ID" value="RKS56176.1"/>
    <property type="molecule type" value="Genomic_DNA"/>
</dbReference>
<reference evidence="1 2" key="1">
    <citation type="submission" date="2018-10" db="EMBL/GenBank/DDBJ databases">
        <title>Genomic Encyclopedia of Archaeal and Bacterial Type Strains, Phase II (KMG-II): from individual species to whole genera.</title>
        <authorList>
            <person name="Goeker M."/>
        </authorList>
    </citation>
    <scope>NUCLEOTIDE SEQUENCE [LARGE SCALE GENOMIC DNA]</scope>
    <source>
        <strain evidence="1 2">DSM 19839</strain>
    </source>
</reference>
<sequence>MRKLTEQLKSEIAESFQFLDNGTTILVDDTVFNPELKKYDLEPEEVRIIVNDVIISTQREIHFSIIYNKYNIEAEEDILNQIYNQNKNVEVTLVKPSKFGDMRKSIYKMIY</sequence>